<sequence>MGMLPALPLGLIKACGVPTMAPNGVEKDHGAVFLKEVILRDGASGAARLWRGHMPLPPEMQAPCLRRGNGFQRQFRPRPAGPMPPRPRLGSRPGSFSKRCGEGFSATEDFGDPPAMQHL</sequence>
<evidence type="ECO:0000313" key="3">
    <source>
        <dbReference type="Proteomes" id="UP001221898"/>
    </source>
</evidence>
<accession>A0AAD7T978</accession>
<name>A0AAD7T978_9TELE</name>
<feature type="compositionally biased region" description="Low complexity" evidence="1">
    <location>
        <begin position="88"/>
        <end position="97"/>
    </location>
</feature>
<keyword evidence="3" id="KW-1185">Reference proteome</keyword>
<reference evidence="2" key="1">
    <citation type="journal article" date="2023" name="Science">
        <title>Genome structures resolve the early diversification of teleost fishes.</title>
        <authorList>
            <person name="Parey E."/>
            <person name="Louis A."/>
            <person name="Montfort J."/>
            <person name="Bouchez O."/>
            <person name="Roques C."/>
            <person name="Iampietro C."/>
            <person name="Lluch J."/>
            <person name="Castinel A."/>
            <person name="Donnadieu C."/>
            <person name="Desvignes T."/>
            <person name="Floi Bucao C."/>
            <person name="Jouanno E."/>
            <person name="Wen M."/>
            <person name="Mejri S."/>
            <person name="Dirks R."/>
            <person name="Jansen H."/>
            <person name="Henkel C."/>
            <person name="Chen W.J."/>
            <person name="Zahm M."/>
            <person name="Cabau C."/>
            <person name="Klopp C."/>
            <person name="Thompson A.W."/>
            <person name="Robinson-Rechavi M."/>
            <person name="Braasch I."/>
            <person name="Lecointre G."/>
            <person name="Bobe J."/>
            <person name="Postlethwait J.H."/>
            <person name="Berthelot C."/>
            <person name="Roest Crollius H."/>
            <person name="Guiguen Y."/>
        </authorList>
    </citation>
    <scope>NUCLEOTIDE SEQUENCE</scope>
    <source>
        <strain evidence="2">NC1722</strain>
    </source>
</reference>
<protein>
    <submittedName>
        <fullName evidence="2">Uncharacterized protein</fullName>
    </submittedName>
</protein>
<dbReference type="AlphaFoldDB" id="A0AAD7T978"/>
<comment type="caution">
    <text evidence="2">The sequence shown here is derived from an EMBL/GenBank/DDBJ whole genome shotgun (WGS) entry which is preliminary data.</text>
</comment>
<gene>
    <name evidence="2" type="ORF">AAFF_G00326020</name>
</gene>
<proteinExistence type="predicted"/>
<dbReference type="EMBL" id="JAINUG010000005">
    <property type="protein sequence ID" value="KAJ8416724.1"/>
    <property type="molecule type" value="Genomic_DNA"/>
</dbReference>
<evidence type="ECO:0000256" key="1">
    <source>
        <dbReference type="SAM" id="MobiDB-lite"/>
    </source>
</evidence>
<feature type="region of interest" description="Disordered" evidence="1">
    <location>
        <begin position="71"/>
        <end position="119"/>
    </location>
</feature>
<organism evidence="2 3">
    <name type="scientific">Aldrovandia affinis</name>
    <dbReference type="NCBI Taxonomy" id="143900"/>
    <lineage>
        <taxon>Eukaryota</taxon>
        <taxon>Metazoa</taxon>
        <taxon>Chordata</taxon>
        <taxon>Craniata</taxon>
        <taxon>Vertebrata</taxon>
        <taxon>Euteleostomi</taxon>
        <taxon>Actinopterygii</taxon>
        <taxon>Neopterygii</taxon>
        <taxon>Teleostei</taxon>
        <taxon>Notacanthiformes</taxon>
        <taxon>Halosauridae</taxon>
        <taxon>Aldrovandia</taxon>
    </lineage>
</organism>
<evidence type="ECO:0000313" key="2">
    <source>
        <dbReference type="EMBL" id="KAJ8416724.1"/>
    </source>
</evidence>
<dbReference type="Proteomes" id="UP001221898">
    <property type="component" value="Unassembled WGS sequence"/>
</dbReference>